<dbReference type="AlphaFoldDB" id="A0AAX0WTG0"/>
<evidence type="ECO:0000313" key="2">
    <source>
        <dbReference type="Proteomes" id="UP000192511"/>
    </source>
</evidence>
<comment type="caution">
    <text evidence="1">The sequence shown here is derived from an EMBL/GenBank/DDBJ whole genome shotgun (WGS) entry which is preliminary data.</text>
</comment>
<gene>
    <name evidence="1" type="ORF">A6J39_011500</name>
</gene>
<accession>A0AAX0WTG0</accession>
<reference evidence="1" key="1">
    <citation type="submission" date="2017-12" db="EMBL/GenBank/DDBJ databases">
        <title>FDA dAtabase for Regulatory Grade micrObial Sequences (FDA-ARGOS): Supporting development and validation of Infectious Disease Dx tests.</title>
        <authorList>
            <person name="Kerrigan L."/>
            <person name="Tallon L.J."/>
            <person name="Sadzewicz L."/>
            <person name="Sengamalay N."/>
            <person name="Ott S."/>
            <person name="Godinez A."/>
            <person name="Nagaraj S."/>
            <person name="Vavikolanu K."/>
            <person name="Vyas G."/>
            <person name="Nadendla S."/>
            <person name="Aluvathingal J."/>
            <person name="Sichtig H."/>
        </authorList>
    </citation>
    <scope>NUCLEOTIDE SEQUENCE [LARGE SCALE GENOMIC DNA]</scope>
    <source>
        <strain evidence="1">FDAARGOS_200</strain>
    </source>
</reference>
<sequence>MYSKMSKSPFVGQKQADVAMFGNAGKRTFFSASFSIFSSKSEKKPNNRYFHQEYETYDLLNERDVPVEVVFHRIHGGSPKEVAQNGFSGRKDLPKTSLKAYVALNMPYPGFGGTSQTEHALDFAKNGANNKKNYLYSSLNPNKKISILNMLHLEVDDVNESNIKQKMSEMEVMALGDIGSEFILYATDDFENFSKGLPVKNLLSDYNPDVPKTYTKNDVVSPASILLHLAKTGNTSIIAKGIEAKIFTQKDLVELSKRSNCTELADYLQASCEENQMFAHA</sequence>
<dbReference type="EMBL" id="NBTX02000004">
    <property type="protein sequence ID" value="PNL61783.1"/>
    <property type="molecule type" value="Genomic_DNA"/>
</dbReference>
<keyword evidence="2" id="KW-1185">Reference proteome</keyword>
<protein>
    <submittedName>
        <fullName evidence="1">Uncharacterized protein</fullName>
    </submittedName>
</protein>
<name>A0AAX0WTG0_9GAMM</name>
<dbReference type="RefSeq" id="WP_019232316.1">
    <property type="nucleotide sequence ID" value="NZ_CAAAHR010000004.1"/>
</dbReference>
<organism evidence="1 2">
    <name type="scientific">Legionella anisa</name>
    <dbReference type="NCBI Taxonomy" id="28082"/>
    <lineage>
        <taxon>Bacteria</taxon>
        <taxon>Pseudomonadati</taxon>
        <taxon>Pseudomonadota</taxon>
        <taxon>Gammaproteobacteria</taxon>
        <taxon>Legionellales</taxon>
        <taxon>Legionellaceae</taxon>
        <taxon>Legionella</taxon>
    </lineage>
</organism>
<proteinExistence type="predicted"/>
<dbReference type="GeneID" id="98065887"/>
<dbReference type="Proteomes" id="UP000192511">
    <property type="component" value="Unassembled WGS sequence"/>
</dbReference>
<evidence type="ECO:0000313" key="1">
    <source>
        <dbReference type="EMBL" id="PNL61783.1"/>
    </source>
</evidence>
<dbReference type="Gene3D" id="3.90.210.10">
    <property type="entry name" value="Heat-Labile Enterotoxin, subunit A"/>
    <property type="match status" value="1"/>
</dbReference>